<dbReference type="EMBL" id="KN838635">
    <property type="protein sequence ID" value="KIJ99949.1"/>
    <property type="molecule type" value="Genomic_DNA"/>
</dbReference>
<dbReference type="AlphaFoldDB" id="A0A0C9WPK9"/>
<dbReference type="Pfam" id="PF13600">
    <property type="entry name" value="DUF4140"/>
    <property type="match status" value="1"/>
</dbReference>
<evidence type="ECO:0000313" key="3">
    <source>
        <dbReference type="EMBL" id="KIJ99949.1"/>
    </source>
</evidence>
<evidence type="ECO:0008006" key="5">
    <source>
        <dbReference type="Google" id="ProtNLM"/>
    </source>
</evidence>
<name>A0A0C9WPK9_9AGAR</name>
<feature type="domain" description="DUF4139" evidence="1">
    <location>
        <begin position="207"/>
        <end position="576"/>
    </location>
</feature>
<evidence type="ECO:0000313" key="4">
    <source>
        <dbReference type="Proteomes" id="UP000054477"/>
    </source>
</evidence>
<dbReference type="HOGENOM" id="CLU_010457_2_0_1"/>
<dbReference type="PANTHER" id="PTHR31005">
    <property type="entry name" value="DUF4139 DOMAIN-CONTAINING PROTEIN"/>
    <property type="match status" value="1"/>
</dbReference>
<dbReference type="Pfam" id="PF13598">
    <property type="entry name" value="DUF4139"/>
    <property type="match status" value="1"/>
</dbReference>
<dbReference type="NCBIfam" id="TIGR02231">
    <property type="entry name" value="mucoidy inhibitor MuiA family protein"/>
    <property type="match status" value="1"/>
</dbReference>
<accession>A0A0C9WPK9</accession>
<reference evidence="3 4" key="1">
    <citation type="submission" date="2014-04" db="EMBL/GenBank/DDBJ databases">
        <authorList>
            <consortium name="DOE Joint Genome Institute"/>
            <person name="Kuo A."/>
            <person name="Kohler A."/>
            <person name="Nagy L.G."/>
            <person name="Floudas D."/>
            <person name="Copeland A."/>
            <person name="Barry K.W."/>
            <person name="Cichocki N."/>
            <person name="Veneault-Fourrey C."/>
            <person name="LaButti K."/>
            <person name="Lindquist E.A."/>
            <person name="Lipzen A."/>
            <person name="Lundell T."/>
            <person name="Morin E."/>
            <person name="Murat C."/>
            <person name="Sun H."/>
            <person name="Tunlid A."/>
            <person name="Henrissat B."/>
            <person name="Grigoriev I.V."/>
            <person name="Hibbett D.S."/>
            <person name="Martin F."/>
            <person name="Nordberg H.P."/>
            <person name="Cantor M.N."/>
            <person name="Hua S.X."/>
        </authorList>
    </citation>
    <scope>NUCLEOTIDE SEQUENCE [LARGE SCALE GENOMIC DNA]</scope>
    <source>
        <strain evidence="3 4">LaAM-08-1</strain>
    </source>
</reference>
<dbReference type="Proteomes" id="UP000054477">
    <property type="component" value="Unassembled WGS sequence"/>
</dbReference>
<organism evidence="3 4">
    <name type="scientific">Laccaria amethystina LaAM-08-1</name>
    <dbReference type="NCBI Taxonomy" id="1095629"/>
    <lineage>
        <taxon>Eukaryota</taxon>
        <taxon>Fungi</taxon>
        <taxon>Dikarya</taxon>
        <taxon>Basidiomycota</taxon>
        <taxon>Agaricomycotina</taxon>
        <taxon>Agaricomycetes</taxon>
        <taxon>Agaricomycetidae</taxon>
        <taxon>Agaricales</taxon>
        <taxon>Agaricineae</taxon>
        <taxon>Hydnangiaceae</taxon>
        <taxon>Laccaria</taxon>
    </lineage>
</organism>
<keyword evidence="4" id="KW-1185">Reference proteome</keyword>
<dbReference type="STRING" id="1095629.A0A0C9WPK9"/>
<dbReference type="OrthoDB" id="10068793at2759"/>
<reference evidence="4" key="2">
    <citation type="submission" date="2015-01" db="EMBL/GenBank/DDBJ databases">
        <title>Evolutionary Origins and Diversification of the Mycorrhizal Mutualists.</title>
        <authorList>
            <consortium name="DOE Joint Genome Institute"/>
            <consortium name="Mycorrhizal Genomics Consortium"/>
            <person name="Kohler A."/>
            <person name="Kuo A."/>
            <person name="Nagy L.G."/>
            <person name="Floudas D."/>
            <person name="Copeland A."/>
            <person name="Barry K.W."/>
            <person name="Cichocki N."/>
            <person name="Veneault-Fourrey C."/>
            <person name="LaButti K."/>
            <person name="Lindquist E.A."/>
            <person name="Lipzen A."/>
            <person name="Lundell T."/>
            <person name="Morin E."/>
            <person name="Murat C."/>
            <person name="Riley R."/>
            <person name="Ohm R."/>
            <person name="Sun H."/>
            <person name="Tunlid A."/>
            <person name="Henrissat B."/>
            <person name="Grigoriev I.V."/>
            <person name="Hibbett D.S."/>
            <person name="Martin F."/>
        </authorList>
    </citation>
    <scope>NUCLEOTIDE SEQUENCE [LARGE SCALE GENOMIC DNA]</scope>
    <source>
        <strain evidence="4">LaAM-08-1</strain>
    </source>
</reference>
<gene>
    <name evidence="3" type="ORF">K443DRAFT_101293</name>
</gene>
<feature type="domain" description="DUF4140" evidence="2">
    <location>
        <begin position="30"/>
        <end position="128"/>
    </location>
</feature>
<protein>
    <recommendedName>
        <fullName evidence="5">Protein F37C4.5</fullName>
    </recommendedName>
</protein>
<dbReference type="InterPro" id="IPR037291">
    <property type="entry name" value="DUF4139"/>
</dbReference>
<evidence type="ECO:0000259" key="1">
    <source>
        <dbReference type="Pfam" id="PF13598"/>
    </source>
</evidence>
<evidence type="ECO:0000259" key="2">
    <source>
        <dbReference type="Pfam" id="PF13600"/>
    </source>
</evidence>
<sequence length="586" mass="64387">MTTLADNTPAVRPPNVVELIAKNDSKIIDVSVYSGRAEIKRLFKFTVNVGHNKVNISGLPNVLEYDSLRVEGRGTATIHDVSISETPRAQEVSTSPKLEELLAKKYGTEKALSRCKRAISTVDSYMKTLTTQHVVAADLETVTRNIDAVAQTLDQKLLSLEGELQNLDEALDVERGTLKKPHVDDALRLSALIGVFANESGEVEMCLVYAVRNASWHAAYDIQVKMDGSDRPVTLIYKASIVQDTGEDWEDVRLVLETAAPTFGLGIPTLSPWTLSQKRDYAVTMSRSADFKKRKKESAYDLGGVHEVEESKSDDLAFYSIQGAPGDVPPPQMPKRELVVSSKGNITATFQVPGLISVPTDDESHNVTIAELNLDATMSWVAVPKKEVKVHLTAKIENTSQYTFLSGLASVYVDGSFISRSDVPAVSPQESFDCPLGVDPTIRITYLPRVKKINRSTFSKNVNHSFYQRITIVNTKSIAIERLKINDQFPISEDSAISVALANPALVMPVLNKKGEVEVPKPLNIGDGVIAQWAGADQPDVDLEALGKDGKFEWICSLPSQKKLNLNIAWEVNFPQRSDVSGLDWP</sequence>
<dbReference type="PANTHER" id="PTHR31005:SF8">
    <property type="entry name" value="DUF4139 DOMAIN-CONTAINING PROTEIN"/>
    <property type="match status" value="1"/>
</dbReference>
<dbReference type="InterPro" id="IPR011935">
    <property type="entry name" value="CHP02231"/>
</dbReference>
<dbReference type="InterPro" id="IPR025554">
    <property type="entry name" value="DUF4140"/>
</dbReference>
<proteinExistence type="predicted"/>